<feature type="compositionally biased region" description="Polar residues" evidence="10">
    <location>
        <begin position="212"/>
        <end position="223"/>
    </location>
</feature>
<sequence>MALDFVKSRAAIEEELDLVLAEVHLRNIAPGSLANSELLHHILNELQVPVITMCAHHDEAAFSEHVALGACSHVLKPLDTASLNTLKQKALEHKSKKATPQGPIPNRTKSRMVSSSTERLQEMLILEGNNLSNPGNSEFEVPEVEKAHGCSKKLGRVTWTVELHEKFLDAIEVLGDKYATPERIRRLMNVKGLTWKHIGSHLQKHRSRKQNAKQGGQRQRNASTKLVSELIGSGQTAATTESITPRVDADIREAYPSRMWKQVKEEAVLKTYMYTRTSGISRDGTKSVWDEYQKGLQKEFSASNKRWQQIGLSSSKCQLPVKNNVVVIDGGVSSEAPKAAGEIGYGASVESSGSSSLSTSLVDQVGDNNHTEAAGKYDNVGNINLLEGTMNKVASDLLAFLLSDDLDLIGPSDGLEEQVSYLMSQLEGSLEQQNLGLEDPLQVDNALNKDLALPSLINIGGSMAQEVTFQNVPVDNAVMPIAQANGSSQDQQNLGLEDPLQVDNAWNKGLESPSPSLINIDGSMAQEATVQNAPVYNPVMPIAKDDGFWSWSPLAGDFDMPF</sequence>
<evidence type="ECO:0000313" key="13">
    <source>
        <dbReference type="EMBL" id="PUZ59179.1"/>
    </source>
</evidence>
<dbReference type="Gene3D" id="3.40.50.2300">
    <property type="match status" value="1"/>
</dbReference>
<evidence type="ECO:0000256" key="3">
    <source>
        <dbReference type="ARBA" id="ARBA00023012"/>
    </source>
</evidence>
<dbReference type="InterPro" id="IPR001005">
    <property type="entry name" value="SANT/Myb"/>
</dbReference>
<evidence type="ECO:0000256" key="10">
    <source>
        <dbReference type="SAM" id="MobiDB-lite"/>
    </source>
</evidence>
<dbReference type="FunFam" id="1.10.10.60:FF:000007">
    <property type="entry name" value="Two-component response regulator"/>
    <property type="match status" value="1"/>
</dbReference>
<dbReference type="InterPro" id="IPR001789">
    <property type="entry name" value="Sig_transdc_resp-reg_receiver"/>
</dbReference>
<dbReference type="GO" id="GO:0003677">
    <property type="term" value="F:DNA binding"/>
    <property type="evidence" value="ECO:0007669"/>
    <property type="project" value="UniProtKB-KW"/>
</dbReference>
<evidence type="ECO:0000256" key="1">
    <source>
        <dbReference type="ARBA" id="ARBA00004123"/>
    </source>
</evidence>
<protein>
    <recommendedName>
        <fullName evidence="15">Response regulatory domain-containing protein</fullName>
    </recommendedName>
</protein>
<dbReference type="AlphaFoldDB" id="A0A2T7DUC5"/>
<dbReference type="GO" id="GO:0005634">
    <property type="term" value="C:nucleus"/>
    <property type="evidence" value="ECO:0007669"/>
    <property type="project" value="UniProtKB-SubCell"/>
</dbReference>
<reference evidence="13 14" key="1">
    <citation type="submission" date="2018-04" db="EMBL/GenBank/DDBJ databases">
        <title>WGS assembly of Panicum hallii var. hallii HAL2.</title>
        <authorList>
            <person name="Lovell J."/>
            <person name="Jenkins J."/>
            <person name="Lowry D."/>
            <person name="Mamidi S."/>
            <person name="Sreedasyam A."/>
            <person name="Weng X."/>
            <person name="Barry K."/>
            <person name="Bonette J."/>
            <person name="Campitelli B."/>
            <person name="Daum C."/>
            <person name="Gordon S."/>
            <person name="Gould B."/>
            <person name="Lipzen A."/>
            <person name="MacQueen A."/>
            <person name="Palacio-Mejia J."/>
            <person name="Plott C."/>
            <person name="Shakirov E."/>
            <person name="Shu S."/>
            <person name="Yoshinaga Y."/>
            <person name="Zane M."/>
            <person name="Rokhsar D."/>
            <person name="Grimwood J."/>
            <person name="Schmutz J."/>
            <person name="Juenger T."/>
        </authorList>
    </citation>
    <scope>NUCLEOTIDE SEQUENCE [LARGE SCALE GENOMIC DNA]</scope>
    <source>
        <strain evidence="14">cv. HAL2</strain>
    </source>
</reference>
<dbReference type="InterPro" id="IPR011006">
    <property type="entry name" value="CheY-like_superfamily"/>
</dbReference>
<dbReference type="STRING" id="1504633.A0A2T7DUC5"/>
<keyword evidence="6" id="KW-0010">Activator</keyword>
<evidence type="ECO:0000256" key="4">
    <source>
        <dbReference type="ARBA" id="ARBA00023015"/>
    </source>
</evidence>
<dbReference type="GO" id="GO:0000160">
    <property type="term" value="P:phosphorelay signal transduction system"/>
    <property type="evidence" value="ECO:0007669"/>
    <property type="project" value="UniProtKB-KW"/>
</dbReference>
<dbReference type="Gene3D" id="1.10.10.60">
    <property type="entry name" value="Homeodomain-like"/>
    <property type="match status" value="1"/>
</dbReference>
<feature type="compositionally biased region" description="Basic residues" evidence="10">
    <location>
        <begin position="199"/>
        <end position="211"/>
    </location>
</feature>
<feature type="region of interest" description="Disordered" evidence="10">
    <location>
        <begin position="90"/>
        <end position="113"/>
    </location>
</feature>
<dbReference type="InterPro" id="IPR009057">
    <property type="entry name" value="Homeodomain-like_sf"/>
</dbReference>
<keyword evidence="8" id="KW-0539">Nucleus</keyword>
<dbReference type="Pfam" id="PF00249">
    <property type="entry name" value="Myb_DNA-binding"/>
    <property type="match status" value="1"/>
</dbReference>
<keyword evidence="7" id="KW-0804">Transcription</keyword>
<dbReference type="NCBIfam" id="TIGR01557">
    <property type="entry name" value="myb_SHAQKYF"/>
    <property type="match status" value="1"/>
</dbReference>
<evidence type="ECO:0008006" key="15">
    <source>
        <dbReference type="Google" id="ProtNLM"/>
    </source>
</evidence>
<keyword evidence="5" id="KW-0238">DNA-binding</keyword>
<dbReference type="PROSITE" id="PS51294">
    <property type="entry name" value="HTH_MYB"/>
    <property type="match status" value="1"/>
</dbReference>
<evidence type="ECO:0000256" key="5">
    <source>
        <dbReference type="ARBA" id="ARBA00023125"/>
    </source>
</evidence>
<evidence type="ECO:0000259" key="11">
    <source>
        <dbReference type="PROSITE" id="PS50110"/>
    </source>
</evidence>
<evidence type="ECO:0000256" key="8">
    <source>
        <dbReference type="ARBA" id="ARBA00023242"/>
    </source>
</evidence>
<accession>A0A2T7DUC5</accession>
<keyword evidence="14" id="KW-1185">Reference proteome</keyword>
<feature type="domain" description="Response regulatory" evidence="11">
    <location>
        <begin position="1"/>
        <end position="91"/>
    </location>
</feature>
<comment type="caution">
    <text evidence="9">Lacks conserved residue(s) required for the propagation of feature annotation.</text>
</comment>
<dbReference type="SUPFAM" id="SSF46689">
    <property type="entry name" value="Homeodomain-like"/>
    <property type="match status" value="1"/>
</dbReference>
<dbReference type="GO" id="GO:0009736">
    <property type="term" value="P:cytokinin-activated signaling pathway"/>
    <property type="evidence" value="ECO:0007669"/>
    <property type="project" value="InterPro"/>
</dbReference>
<feature type="domain" description="HTH myb-type" evidence="12">
    <location>
        <begin position="151"/>
        <end position="210"/>
    </location>
</feature>
<keyword evidence="4" id="KW-0805">Transcription regulation</keyword>
<evidence type="ECO:0000256" key="9">
    <source>
        <dbReference type="PROSITE-ProRule" id="PRU00169"/>
    </source>
</evidence>
<evidence type="ECO:0000256" key="7">
    <source>
        <dbReference type="ARBA" id="ARBA00023163"/>
    </source>
</evidence>
<dbReference type="Gramene" id="PUZ59179">
    <property type="protein sequence ID" value="PUZ59179"/>
    <property type="gene ID" value="GQ55_4G019900"/>
</dbReference>
<comment type="subcellular location">
    <subcellularLocation>
        <location evidence="1">Nucleus</location>
    </subcellularLocation>
</comment>
<feature type="region of interest" description="Disordered" evidence="10">
    <location>
        <begin position="199"/>
        <end position="223"/>
    </location>
</feature>
<organism evidence="13 14">
    <name type="scientific">Panicum hallii var. hallii</name>
    <dbReference type="NCBI Taxonomy" id="1504633"/>
    <lineage>
        <taxon>Eukaryota</taxon>
        <taxon>Viridiplantae</taxon>
        <taxon>Streptophyta</taxon>
        <taxon>Embryophyta</taxon>
        <taxon>Tracheophyta</taxon>
        <taxon>Spermatophyta</taxon>
        <taxon>Magnoliopsida</taxon>
        <taxon>Liliopsida</taxon>
        <taxon>Poales</taxon>
        <taxon>Poaceae</taxon>
        <taxon>PACMAD clade</taxon>
        <taxon>Panicoideae</taxon>
        <taxon>Panicodae</taxon>
        <taxon>Paniceae</taxon>
        <taxon>Panicinae</taxon>
        <taxon>Panicum</taxon>
        <taxon>Panicum sect. Panicum</taxon>
    </lineage>
</organism>
<keyword evidence="3" id="KW-0902">Two-component regulatory system</keyword>
<dbReference type="InterPro" id="IPR045279">
    <property type="entry name" value="ARR-like"/>
</dbReference>
<dbReference type="PROSITE" id="PS50110">
    <property type="entry name" value="RESPONSE_REGULATORY"/>
    <property type="match status" value="1"/>
</dbReference>
<dbReference type="SUPFAM" id="SSF52172">
    <property type="entry name" value="CheY-like"/>
    <property type="match status" value="1"/>
</dbReference>
<dbReference type="OrthoDB" id="660239at2759"/>
<dbReference type="Proteomes" id="UP000244336">
    <property type="component" value="Chromosome 4"/>
</dbReference>
<evidence type="ECO:0000259" key="12">
    <source>
        <dbReference type="PROSITE" id="PS51294"/>
    </source>
</evidence>
<dbReference type="PANTHER" id="PTHR43874">
    <property type="entry name" value="TWO-COMPONENT RESPONSE REGULATOR"/>
    <property type="match status" value="1"/>
</dbReference>
<dbReference type="PANTHER" id="PTHR43874:SF86">
    <property type="entry name" value="TWO-COMPONENT RESPONSE REGULATOR ORR26"/>
    <property type="match status" value="1"/>
</dbReference>
<evidence type="ECO:0000313" key="14">
    <source>
        <dbReference type="Proteomes" id="UP000244336"/>
    </source>
</evidence>
<keyword evidence="2" id="KW-0597">Phosphoprotein</keyword>
<dbReference type="InterPro" id="IPR017930">
    <property type="entry name" value="Myb_dom"/>
</dbReference>
<evidence type="ECO:0000256" key="6">
    <source>
        <dbReference type="ARBA" id="ARBA00023159"/>
    </source>
</evidence>
<dbReference type="InterPro" id="IPR006447">
    <property type="entry name" value="Myb_dom_plants"/>
</dbReference>
<evidence type="ECO:0000256" key="2">
    <source>
        <dbReference type="ARBA" id="ARBA00022553"/>
    </source>
</evidence>
<gene>
    <name evidence="13" type="ORF">GQ55_4G019900</name>
</gene>
<dbReference type="EMBL" id="CM009752">
    <property type="protein sequence ID" value="PUZ59179.1"/>
    <property type="molecule type" value="Genomic_DNA"/>
</dbReference>
<proteinExistence type="predicted"/>
<name>A0A2T7DUC5_9POAL</name>